<evidence type="ECO:0000313" key="2">
    <source>
        <dbReference type="EMBL" id="WGZ89704.1"/>
    </source>
</evidence>
<dbReference type="SUPFAM" id="SSF46785">
    <property type="entry name" value="Winged helix' DNA-binding domain"/>
    <property type="match status" value="1"/>
</dbReference>
<dbReference type="InterPro" id="IPR036390">
    <property type="entry name" value="WH_DNA-bd_sf"/>
</dbReference>
<dbReference type="GO" id="GO:0003677">
    <property type="term" value="F:DNA binding"/>
    <property type="evidence" value="ECO:0007669"/>
    <property type="project" value="UniProtKB-KW"/>
</dbReference>
<reference evidence="2" key="2">
    <citation type="submission" date="2023-04" db="EMBL/GenBank/DDBJ databases">
        <authorList>
            <person name="Beletskiy A.V."/>
            <person name="Mardanov A.V."/>
            <person name="Ravin N.V."/>
        </authorList>
    </citation>
    <scope>NUCLEOTIDE SEQUENCE</scope>
    <source>
        <strain evidence="2">GKL-01</strain>
    </source>
</reference>
<dbReference type="GO" id="GO:0005829">
    <property type="term" value="C:cytosol"/>
    <property type="evidence" value="ECO:0007669"/>
    <property type="project" value="TreeGrafter"/>
</dbReference>
<dbReference type="Pfam" id="PF02082">
    <property type="entry name" value="Rrf2"/>
    <property type="match status" value="1"/>
</dbReference>
<dbReference type="NCBIfam" id="TIGR00738">
    <property type="entry name" value="rrf2_super"/>
    <property type="match status" value="1"/>
</dbReference>
<evidence type="ECO:0000256" key="1">
    <source>
        <dbReference type="ARBA" id="ARBA00023125"/>
    </source>
</evidence>
<dbReference type="EMBL" id="CP124755">
    <property type="protein sequence ID" value="WGZ89704.1"/>
    <property type="molecule type" value="Genomic_DNA"/>
</dbReference>
<dbReference type="GO" id="GO:0003700">
    <property type="term" value="F:DNA-binding transcription factor activity"/>
    <property type="evidence" value="ECO:0007669"/>
    <property type="project" value="TreeGrafter"/>
</dbReference>
<keyword evidence="1" id="KW-0238">DNA-binding</keyword>
<dbReference type="InterPro" id="IPR036388">
    <property type="entry name" value="WH-like_DNA-bd_sf"/>
</dbReference>
<dbReference type="PROSITE" id="PS51197">
    <property type="entry name" value="HTH_RRF2_2"/>
    <property type="match status" value="1"/>
</dbReference>
<name>A0AA95H7J8_9GAMM</name>
<organism evidence="2">
    <name type="scientific">Candidatus Thiocaldithrix dubininis</name>
    <dbReference type="NCBI Taxonomy" id="3080823"/>
    <lineage>
        <taxon>Bacteria</taxon>
        <taxon>Pseudomonadati</taxon>
        <taxon>Pseudomonadota</taxon>
        <taxon>Gammaproteobacteria</taxon>
        <taxon>Thiotrichales</taxon>
        <taxon>Thiotrichaceae</taxon>
        <taxon>Candidatus Thiocaldithrix</taxon>
    </lineage>
</organism>
<dbReference type="PANTHER" id="PTHR33221">
    <property type="entry name" value="WINGED HELIX-TURN-HELIX TRANSCRIPTIONAL REGULATOR, RRF2 FAMILY"/>
    <property type="match status" value="1"/>
</dbReference>
<gene>
    <name evidence="2" type="ORF">QJT80_09335</name>
</gene>
<dbReference type="AlphaFoldDB" id="A0AA95H7J8"/>
<accession>A0AA95H7J8</accession>
<dbReference type="InterPro" id="IPR000944">
    <property type="entry name" value="Tscrpt_reg_Rrf2"/>
</dbReference>
<protein>
    <submittedName>
        <fullName evidence="2">Rrf2 family transcriptional regulator</fullName>
    </submittedName>
</protein>
<dbReference type="Proteomes" id="UP001300672">
    <property type="component" value="Chromosome"/>
</dbReference>
<proteinExistence type="predicted"/>
<sequence length="168" mass="18517">MKLSTQGQHAILAMLALATHHEDKATRLTDIAQQQGISLSYLEQIFAKLRQHELVEGMRGPGGGYVLGRAADDINLAEILQAVEDDILPEKPKASKKDSKSASVLVQKMWLDLSKQFYGFLSNITLASLLEGHELPTKQYRLGETASMIARMFPARAPQAGYTRHAAM</sequence>
<reference evidence="2" key="1">
    <citation type="journal article" date="2023" name="Int. J. Mol. Sci.">
        <title>Metagenomics Revealed a New Genus 'Candidatus Thiocaldithrix dubininis' gen. nov., sp. nov. and a New Species 'Candidatus Thiothrix putei' sp. nov. in the Family Thiotrichaceae, Some Members of Which Have Traits of Both Na+- and H+-Motive Energetics.</title>
        <authorList>
            <person name="Ravin N.V."/>
            <person name="Muntyan M.S."/>
            <person name="Smolyakov D.D."/>
            <person name="Rudenko T.S."/>
            <person name="Beletsky A.V."/>
            <person name="Mardanov A.V."/>
            <person name="Grabovich M.Y."/>
        </authorList>
    </citation>
    <scope>NUCLEOTIDE SEQUENCE</scope>
    <source>
        <strain evidence="2">GKL-01</strain>
    </source>
</reference>
<dbReference type="PANTHER" id="PTHR33221:SF5">
    <property type="entry name" value="HTH-TYPE TRANSCRIPTIONAL REGULATOR ISCR"/>
    <property type="match status" value="1"/>
</dbReference>
<dbReference type="KEGG" id="tdu:QJT80_09335"/>
<dbReference type="Gene3D" id="1.10.10.10">
    <property type="entry name" value="Winged helix-like DNA-binding domain superfamily/Winged helix DNA-binding domain"/>
    <property type="match status" value="1"/>
</dbReference>